<sequence>MLQQEENVSDSPAKLPLKTAEQKELIVVDETPAGVRLEPGRIRLKDEDIERLFPKFGVPALSQVWGSPEGSVKKIPLVICGLAPLGKPVLLSVKTKKPLFPRLLPAGLRNEEKDKKEEGSKMGRRLRGRRRLRRLLLRLPLALKGQEARRRRGLRRRRGFL</sequence>
<dbReference type="Proteomes" id="UP000236161">
    <property type="component" value="Unassembled WGS sequence"/>
</dbReference>
<evidence type="ECO:0000313" key="1">
    <source>
        <dbReference type="EMBL" id="PKA67158.1"/>
    </source>
</evidence>
<keyword evidence="2" id="KW-1185">Reference proteome</keyword>
<reference evidence="1 2" key="1">
    <citation type="journal article" date="2017" name="Nature">
        <title>The Apostasia genome and the evolution of orchids.</title>
        <authorList>
            <person name="Zhang G.Q."/>
            <person name="Liu K.W."/>
            <person name="Li Z."/>
            <person name="Lohaus R."/>
            <person name="Hsiao Y.Y."/>
            <person name="Niu S.C."/>
            <person name="Wang J.Y."/>
            <person name="Lin Y.C."/>
            <person name="Xu Q."/>
            <person name="Chen L.J."/>
            <person name="Yoshida K."/>
            <person name="Fujiwara S."/>
            <person name="Wang Z.W."/>
            <person name="Zhang Y.Q."/>
            <person name="Mitsuda N."/>
            <person name="Wang M."/>
            <person name="Liu G.H."/>
            <person name="Pecoraro L."/>
            <person name="Huang H.X."/>
            <person name="Xiao X.J."/>
            <person name="Lin M."/>
            <person name="Wu X.Y."/>
            <person name="Wu W.L."/>
            <person name="Chen Y.Y."/>
            <person name="Chang S.B."/>
            <person name="Sakamoto S."/>
            <person name="Ohme-Takagi M."/>
            <person name="Yagi M."/>
            <person name="Zeng S.J."/>
            <person name="Shen C.Y."/>
            <person name="Yeh C.M."/>
            <person name="Luo Y.B."/>
            <person name="Tsai W.C."/>
            <person name="Van de Peer Y."/>
            <person name="Liu Z.J."/>
        </authorList>
    </citation>
    <scope>NUCLEOTIDE SEQUENCE [LARGE SCALE GENOMIC DNA]</scope>
    <source>
        <strain evidence="2">cv. Shenzhen</strain>
        <tissue evidence="1">Stem</tissue>
    </source>
</reference>
<name>A0A2I0BH86_9ASPA</name>
<evidence type="ECO:0000313" key="2">
    <source>
        <dbReference type="Proteomes" id="UP000236161"/>
    </source>
</evidence>
<protein>
    <submittedName>
        <fullName evidence="1">Uncharacterized protein</fullName>
    </submittedName>
</protein>
<gene>
    <name evidence="1" type="ORF">AXF42_Ash004650</name>
</gene>
<proteinExistence type="predicted"/>
<dbReference type="EMBL" id="KZ451883">
    <property type="protein sequence ID" value="PKA67158.1"/>
    <property type="molecule type" value="Genomic_DNA"/>
</dbReference>
<organism evidence="1 2">
    <name type="scientific">Apostasia shenzhenica</name>
    <dbReference type="NCBI Taxonomy" id="1088818"/>
    <lineage>
        <taxon>Eukaryota</taxon>
        <taxon>Viridiplantae</taxon>
        <taxon>Streptophyta</taxon>
        <taxon>Embryophyta</taxon>
        <taxon>Tracheophyta</taxon>
        <taxon>Spermatophyta</taxon>
        <taxon>Magnoliopsida</taxon>
        <taxon>Liliopsida</taxon>
        <taxon>Asparagales</taxon>
        <taxon>Orchidaceae</taxon>
        <taxon>Apostasioideae</taxon>
        <taxon>Apostasia</taxon>
    </lineage>
</organism>
<accession>A0A2I0BH86</accession>
<dbReference type="AlphaFoldDB" id="A0A2I0BH86"/>